<evidence type="ECO:0000313" key="5">
    <source>
        <dbReference type="Proteomes" id="UP000629365"/>
    </source>
</evidence>
<protein>
    <submittedName>
        <fullName evidence="4">3-ketoacyl-ACP reductase</fullName>
    </submittedName>
</protein>
<dbReference type="NCBIfam" id="TIGR03971">
    <property type="entry name" value="SDR_subfam_1"/>
    <property type="match status" value="1"/>
</dbReference>
<dbReference type="PANTHER" id="PTHR24321">
    <property type="entry name" value="DEHYDROGENASES, SHORT CHAIN"/>
    <property type="match status" value="1"/>
</dbReference>
<comment type="caution">
    <text evidence="4">The sequence shown here is derived from an EMBL/GenBank/DDBJ whole genome shotgun (WGS) entry which is preliminary data.</text>
</comment>
<dbReference type="EMBL" id="BMCM01000001">
    <property type="protein sequence ID" value="GGD70113.1"/>
    <property type="molecule type" value="Genomic_DNA"/>
</dbReference>
<dbReference type="InterPro" id="IPR020904">
    <property type="entry name" value="Sc_DH/Rdtase_CS"/>
</dbReference>
<evidence type="ECO:0000256" key="1">
    <source>
        <dbReference type="ARBA" id="ARBA00006484"/>
    </source>
</evidence>
<dbReference type="Gene3D" id="3.40.50.720">
    <property type="entry name" value="NAD(P)-binding Rossmann-like Domain"/>
    <property type="match status" value="1"/>
</dbReference>
<organism evidence="4 5">
    <name type="scientific">Microbacterium murale</name>
    <dbReference type="NCBI Taxonomy" id="1081040"/>
    <lineage>
        <taxon>Bacteria</taxon>
        <taxon>Bacillati</taxon>
        <taxon>Actinomycetota</taxon>
        <taxon>Actinomycetes</taxon>
        <taxon>Micrococcales</taxon>
        <taxon>Microbacteriaceae</taxon>
        <taxon>Microbacterium</taxon>
    </lineage>
</organism>
<dbReference type="NCBIfam" id="NF009467">
    <property type="entry name" value="PRK12826.1-3"/>
    <property type="match status" value="1"/>
</dbReference>
<dbReference type="InterPro" id="IPR036291">
    <property type="entry name" value="NAD(P)-bd_dom_sf"/>
</dbReference>
<evidence type="ECO:0000313" key="4">
    <source>
        <dbReference type="EMBL" id="GGD70113.1"/>
    </source>
</evidence>
<dbReference type="SUPFAM" id="SSF51735">
    <property type="entry name" value="NAD(P)-binding Rossmann-fold domains"/>
    <property type="match status" value="1"/>
</dbReference>
<keyword evidence="2" id="KW-0560">Oxidoreductase</keyword>
<evidence type="ECO:0000256" key="2">
    <source>
        <dbReference type="ARBA" id="ARBA00023002"/>
    </source>
</evidence>
<dbReference type="Proteomes" id="UP000629365">
    <property type="component" value="Unassembled WGS sequence"/>
</dbReference>
<dbReference type="PRINTS" id="PR00081">
    <property type="entry name" value="GDHRDH"/>
</dbReference>
<gene>
    <name evidence="4" type="ORF">GCM10007269_11690</name>
</gene>
<name>A0ABQ1RKM2_9MICO</name>
<comment type="similarity">
    <text evidence="1">Belongs to the short-chain dehydrogenases/reductases (SDR) family.</text>
</comment>
<reference evidence="5" key="1">
    <citation type="journal article" date="2019" name="Int. J. Syst. Evol. Microbiol.">
        <title>The Global Catalogue of Microorganisms (GCM) 10K type strain sequencing project: providing services to taxonomists for standard genome sequencing and annotation.</title>
        <authorList>
            <consortium name="The Broad Institute Genomics Platform"/>
            <consortium name="The Broad Institute Genome Sequencing Center for Infectious Disease"/>
            <person name="Wu L."/>
            <person name="Ma J."/>
        </authorList>
    </citation>
    <scope>NUCLEOTIDE SEQUENCE [LARGE SCALE GENOMIC DNA]</scope>
    <source>
        <strain evidence="5">CCM 7640</strain>
    </source>
</reference>
<dbReference type="PROSITE" id="PS00061">
    <property type="entry name" value="ADH_SHORT"/>
    <property type="match status" value="1"/>
</dbReference>
<dbReference type="InterPro" id="IPR023985">
    <property type="entry name" value="SDR_subfam_1"/>
</dbReference>
<dbReference type="PANTHER" id="PTHR24321:SF8">
    <property type="entry name" value="ESTRADIOL 17-BETA-DEHYDROGENASE 8-RELATED"/>
    <property type="match status" value="1"/>
</dbReference>
<keyword evidence="5" id="KW-1185">Reference proteome</keyword>
<dbReference type="InterPro" id="IPR002347">
    <property type="entry name" value="SDR_fam"/>
</dbReference>
<sequence>MTGRLEGKVALISGAARGQGRSHAVRFAQEGAAIIAFDICAPIPTAPYDLATPEDLEETVRLVEAEGGRIIFGQADVRDAAAVQEIVDRGVGEFGRLDIVSANAAFTCFVENTWSITEDQWDELISVNLTGVWKTVKAAIPSMIAAGNGGSIAITSSSAGTKGMINLGHYSAAKHGLVGLMRTLANELAPHRIRVNTIHPTGVDTKLLDNDHVKSFLAENPSWGDNMQNALPVEVLEVVDISNAILFLASEEGRYITGVPFPVDAGFGIR</sequence>
<dbReference type="CDD" id="cd05233">
    <property type="entry name" value="SDR_c"/>
    <property type="match status" value="1"/>
</dbReference>
<evidence type="ECO:0000256" key="3">
    <source>
        <dbReference type="ARBA" id="ARBA00023027"/>
    </source>
</evidence>
<accession>A0ABQ1RKM2</accession>
<proteinExistence type="inferred from homology"/>
<dbReference type="Pfam" id="PF13561">
    <property type="entry name" value="adh_short_C2"/>
    <property type="match status" value="1"/>
</dbReference>
<keyword evidence="3" id="KW-0520">NAD</keyword>